<dbReference type="Pfam" id="PF02230">
    <property type="entry name" value="Abhydrolase_2"/>
    <property type="match status" value="1"/>
</dbReference>
<dbReference type="InterPro" id="IPR003140">
    <property type="entry name" value="PLipase/COase/thioEstase"/>
</dbReference>
<sequence length="282" mass="31122">MPNEPSLPTPQWDGPLVFPPTSTEHTHTIILLQGHTGTTASGLVSGRLESTFPSAKKRPTPAWSVRTFTRTWFDLYSLDDPSERDYTQIVGLEDTSRYLRSLIHAEATELLQSGIPCESEGYDRIIVGGFGQGFAASIFAVLGGDGVPAGYIGLNGCKSFWSSHKGTVPPDDADPRSARRPRYLRFPARTGPGWHPPNPSTGTLRTVDTQIFRMPVFLGYRMDRRKGSMKLAADVEYVLKRGMGVDVTWKEYDMDSGDTKEVDDIIDFLSNKVGVPRAPTNN</sequence>
<accession>A0ABR4IGP1</accession>
<protein>
    <recommendedName>
        <fullName evidence="2">Phospholipase/carboxylesterase/thioesterase domain-containing protein</fullName>
    </recommendedName>
</protein>
<dbReference type="PANTHER" id="PTHR10655">
    <property type="entry name" value="LYSOPHOSPHOLIPASE-RELATED"/>
    <property type="match status" value="1"/>
</dbReference>
<evidence type="ECO:0000256" key="1">
    <source>
        <dbReference type="ARBA" id="ARBA00006499"/>
    </source>
</evidence>
<dbReference type="PANTHER" id="PTHR10655:SF63">
    <property type="entry name" value="PHOSPHOLIPASE_CARBOXYLESTERASE_THIOESTERASE DOMAIN-CONTAINING PROTEIN"/>
    <property type="match status" value="1"/>
</dbReference>
<evidence type="ECO:0000259" key="2">
    <source>
        <dbReference type="Pfam" id="PF02230"/>
    </source>
</evidence>
<proteinExistence type="inferred from homology"/>
<evidence type="ECO:0000313" key="3">
    <source>
        <dbReference type="EMBL" id="KAL2826897.1"/>
    </source>
</evidence>
<feature type="domain" description="Phospholipase/carboxylesterase/thioesterase" evidence="2">
    <location>
        <begin position="69"/>
        <end position="157"/>
    </location>
</feature>
<comment type="caution">
    <text evidence="3">The sequence shown here is derived from an EMBL/GenBank/DDBJ whole genome shotgun (WGS) entry which is preliminary data.</text>
</comment>
<dbReference type="InterPro" id="IPR050565">
    <property type="entry name" value="LYPA1-2/EST-like"/>
</dbReference>
<evidence type="ECO:0000313" key="4">
    <source>
        <dbReference type="Proteomes" id="UP001610446"/>
    </source>
</evidence>
<comment type="similarity">
    <text evidence="1">Belongs to the AB hydrolase superfamily. AB hydrolase 2 family.</text>
</comment>
<reference evidence="3 4" key="1">
    <citation type="submission" date="2024-07" db="EMBL/GenBank/DDBJ databases">
        <title>Section-level genome sequencing and comparative genomics of Aspergillus sections Usti and Cavernicolus.</title>
        <authorList>
            <consortium name="Lawrence Berkeley National Laboratory"/>
            <person name="Nybo J.L."/>
            <person name="Vesth T.C."/>
            <person name="Theobald S."/>
            <person name="Frisvad J.C."/>
            <person name="Larsen T.O."/>
            <person name="Kjaerboelling I."/>
            <person name="Rothschild-Mancinelli K."/>
            <person name="Lyhne E.K."/>
            <person name="Kogle M.E."/>
            <person name="Barry K."/>
            <person name="Clum A."/>
            <person name="Na H."/>
            <person name="Ledsgaard L."/>
            <person name="Lin J."/>
            <person name="Lipzen A."/>
            <person name="Kuo A."/>
            <person name="Riley R."/>
            <person name="Mondo S."/>
            <person name="Labutti K."/>
            <person name="Haridas S."/>
            <person name="Pangalinan J."/>
            <person name="Salamov A.A."/>
            <person name="Simmons B.A."/>
            <person name="Magnuson J.K."/>
            <person name="Chen J."/>
            <person name="Drula E."/>
            <person name="Henrissat B."/>
            <person name="Wiebenga A."/>
            <person name="Lubbers R.J."/>
            <person name="Gomes A.C."/>
            <person name="Makela M.R."/>
            <person name="Stajich J."/>
            <person name="Grigoriev I.V."/>
            <person name="Mortensen U.H."/>
            <person name="De Vries R.P."/>
            <person name="Baker S.E."/>
            <person name="Andersen M.R."/>
        </authorList>
    </citation>
    <scope>NUCLEOTIDE SEQUENCE [LARGE SCALE GENOMIC DNA]</scope>
    <source>
        <strain evidence="3 4">CBS 123904</strain>
    </source>
</reference>
<dbReference type="EMBL" id="JBFXLU010000423">
    <property type="protein sequence ID" value="KAL2826897.1"/>
    <property type="molecule type" value="Genomic_DNA"/>
</dbReference>
<name>A0ABR4IGP1_9EURO</name>
<organism evidence="3 4">
    <name type="scientific">Aspergillus pseudoustus</name>
    <dbReference type="NCBI Taxonomy" id="1810923"/>
    <lineage>
        <taxon>Eukaryota</taxon>
        <taxon>Fungi</taxon>
        <taxon>Dikarya</taxon>
        <taxon>Ascomycota</taxon>
        <taxon>Pezizomycotina</taxon>
        <taxon>Eurotiomycetes</taxon>
        <taxon>Eurotiomycetidae</taxon>
        <taxon>Eurotiales</taxon>
        <taxon>Aspergillaceae</taxon>
        <taxon>Aspergillus</taxon>
        <taxon>Aspergillus subgen. Nidulantes</taxon>
    </lineage>
</organism>
<dbReference type="Gene3D" id="3.40.50.1820">
    <property type="entry name" value="alpha/beta hydrolase"/>
    <property type="match status" value="1"/>
</dbReference>
<dbReference type="SUPFAM" id="SSF53474">
    <property type="entry name" value="alpha/beta-Hydrolases"/>
    <property type="match status" value="1"/>
</dbReference>
<dbReference type="Proteomes" id="UP001610446">
    <property type="component" value="Unassembled WGS sequence"/>
</dbReference>
<dbReference type="InterPro" id="IPR029058">
    <property type="entry name" value="AB_hydrolase_fold"/>
</dbReference>
<keyword evidence="4" id="KW-1185">Reference proteome</keyword>
<gene>
    <name evidence="3" type="ORF">BJY01DRAFT_241277</name>
</gene>